<evidence type="ECO:0000313" key="3">
    <source>
        <dbReference type="Proteomes" id="UP000134836"/>
    </source>
</evidence>
<dbReference type="EMBL" id="JN418926">
    <property type="protein sequence ID" value="AEP16435.1"/>
    <property type="molecule type" value="Genomic_DNA"/>
</dbReference>
<sequence>MSQSVQPRTGVAFTVSVAASFLTELASGFDNPEDFLFLCLDEAASSLFSDFFMKTVTRSASGVSFRLIVVDDLLFTHPELEPQMRTELVRCFFKNINADERVNGVFEGRESVSRCTTEDVFSFFP</sequence>
<dbReference type="RefSeq" id="YP_009272564.1">
    <property type="nucleotide sequence ID" value="NC_030792.1"/>
</dbReference>
<organismHost>
    <name type="scientific">Equus caballus</name>
    <name type="common">Horse</name>
    <dbReference type="NCBI Taxonomy" id="9796"/>
</organismHost>
<name>G5CZ98_ADEE1</name>
<keyword evidence="3" id="KW-1185">Reference proteome</keyword>
<proteinExistence type="predicted"/>
<reference evidence="2 4" key="3">
    <citation type="submission" date="2015-11" db="EMBL/GenBank/DDBJ databases">
        <title>Next-gen sequencing and molecular characterization of equine adenovirus serotype 1 isolated from healthy equines in India.</title>
        <authorList>
            <person name="Appaiahgari M.B."/>
            <person name="Gulati B.R."/>
            <person name="Singh A."/>
            <person name="Kathaperumal K."/>
            <person name="Vrati S."/>
        </authorList>
    </citation>
    <scope>NUCLEOTIDE SEQUENCE [LARGE SCALE GENOMIC DNA]</scope>
    <source>
        <strain evidence="2">H9NS</strain>
    </source>
</reference>
<evidence type="ECO:0000313" key="4">
    <source>
        <dbReference type="Proteomes" id="UP000138550"/>
    </source>
</evidence>
<reference evidence="1 3" key="2">
    <citation type="journal article" date="2012" name="Vet. Microbiol.">
        <title>Genetic characterization of equine adenovirus type 1.</title>
        <authorList>
            <person name="Cavanagh H.M."/>
            <person name="Mahony T.J."/>
            <person name="Vanniasinkam T."/>
        </authorList>
    </citation>
    <scope>NUCLEOTIDE SEQUENCE [LARGE SCALE GENOMIC DNA]</scope>
    <source>
        <strain evidence="1">M1</strain>
    </source>
</reference>
<evidence type="ECO:0000313" key="2">
    <source>
        <dbReference type="EMBL" id="ANG08578.1"/>
    </source>
</evidence>
<accession>G5CZ98</accession>
<dbReference type="KEGG" id="vg:28544349"/>
<dbReference type="Proteomes" id="UP000134836">
    <property type="component" value="Segment"/>
</dbReference>
<reference evidence="1" key="1">
    <citation type="submission" date="2011-08" db="EMBL/GenBank/DDBJ databases">
        <authorList>
            <person name="Cavanagh H.M.A."/>
            <person name="Mahony T.J."/>
            <person name="Vanniasinkam T."/>
        </authorList>
    </citation>
    <scope>NUCLEOTIDE SEQUENCE</scope>
    <source>
        <strain evidence="1">M1</strain>
    </source>
</reference>
<organism evidence="1 3">
    <name type="scientific">Equine adenovirus A serotype 1</name>
    <name type="common">EAdV-1</name>
    <name type="synonym">Equine adenovirus 1</name>
    <dbReference type="NCBI Taxonomy" id="46916"/>
    <lineage>
        <taxon>Viruses</taxon>
        <taxon>Varidnaviria</taxon>
        <taxon>Bamfordvirae</taxon>
        <taxon>Preplasmiviricota</taxon>
        <taxon>Polisuviricotina</taxon>
        <taxon>Pharingeaviricetes</taxon>
        <taxon>Rowavirales</taxon>
        <taxon>Adenoviridae</taxon>
        <taxon>Mastadenovirus</taxon>
        <taxon>Mastadenovirus equi</taxon>
        <taxon>Equine mastadenovirus A</taxon>
    </lineage>
</organism>
<dbReference type="EMBL" id="KU133477">
    <property type="protein sequence ID" value="ANG08578.1"/>
    <property type="molecule type" value="Genomic_DNA"/>
</dbReference>
<dbReference type="Proteomes" id="UP000138550">
    <property type="component" value="Segment"/>
</dbReference>
<evidence type="ECO:0000313" key="1">
    <source>
        <dbReference type="EMBL" id="AEP16435.1"/>
    </source>
</evidence>
<gene>
    <name evidence="1" type="primary">E4 ORFD</name>
    <name evidence="2" type="synonym">E4 ORF D</name>
</gene>
<protein>
    <submittedName>
        <fullName evidence="2">E4 ORF D</fullName>
    </submittedName>
    <submittedName>
        <fullName evidence="1">E4 ORFD</fullName>
    </submittedName>
</protein>
<dbReference type="GeneID" id="28544349"/>